<gene>
    <name evidence="1" type="ORF">EWM64_g2766</name>
</gene>
<dbReference type="Proteomes" id="UP000298061">
    <property type="component" value="Unassembled WGS sequence"/>
</dbReference>
<sequence>MSYSSNSFTSTGASNQSGRYIVPAQAIQPAISTHQHNSARIHKIARGDRLIDSEIEWDAVQAAFSSGQMSTADFNAAVERFLEAGRDQEKRIADFTTRKQAGQTKPADVFKALYGYTDEEAEDFTREGAMLMEMQMANEARNKSRMAQRSTHGRGH</sequence>
<proteinExistence type="predicted"/>
<dbReference type="AlphaFoldDB" id="A0A4Z0A3D3"/>
<keyword evidence="2" id="KW-1185">Reference proteome</keyword>
<reference evidence="1 2" key="1">
    <citation type="submission" date="2019-02" db="EMBL/GenBank/DDBJ databases">
        <title>Genome sequencing of the rare red list fungi Hericium alpestre (H. flagellum).</title>
        <authorList>
            <person name="Buettner E."/>
            <person name="Kellner H."/>
        </authorList>
    </citation>
    <scope>NUCLEOTIDE SEQUENCE [LARGE SCALE GENOMIC DNA]</scope>
    <source>
        <strain evidence="1 2">DSM 108284</strain>
    </source>
</reference>
<evidence type="ECO:0000313" key="2">
    <source>
        <dbReference type="Proteomes" id="UP000298061"/>
    </source>
</evidence>
<comment type="caution">
    <text evidence="1">The sequence shown here is derived from an EMBL/GenBank/DDBJ whole genome shotgun (WGS) entry which is preliminary data.</text>
</comment>
<accession>A0A4Z0A3D3</accession>
<evidence type="ECO:0000313" key="1">
    <source>
        <dbReference type="EMBL" id="TFY81245.1"/>
    </source>
</evidence>
<dbReference type="EMBL" id="SFCI01000234">
    <property type="protein sequence ID" value="TFY81245.1"/>
    <property type="molecule type" value="Genomic_DNA"/>
</dbReference>
<name>A0A4Z0A3D3_9AGAM</name>
<organism evidence="1 2">
    <name type="scientific">Hericium alpestre</name>
    <dbReference type="NCBI Taxonomy" id="135208"/>
    <lineage>
        <taxon>Eukaryota</taxon>
        <taxon>Fungi</taxon>
        <taxon>Dikarya</taxon>
        <taxon>Basidiomycota</taxon>
        <taxon>Agaricomycotina</taxon>
        <taxon>Agaricomycetes</taxon>
        <taxon>Russulales</taxon>
        <taxon>Hericiaceae</taxon>
        <taxon>Hericium</taxon>
    </lineage>
</organism>
<protein>
    <submittedName>
        <fullName evidence="1">Uncharacterized protein</fullName>
    </submittedName>
</protein>